<dbReference type="PANTHER" id="PTHR46554:SF2">
    <property type="entry name" value="TFIIS N-TERMINAL DOMAIN-CONTAINING PROTEIN"/>
    <property type="match status" value="1"/>
</dbReference>
<dbReference type="CDD" id="cd00183">
    <property type="entry name" value="TFIIS_I"/>
    <property type="match status" value="1"/>
</dbReference>
<organism evidence="6 7">
    <name type="scientific">Ceratopteris richardii</name>
    <name type="common">Triangle waterfern</name>
    <dbReference type="NCBI Taxonomy" id="49495"/>
    <lineage>
        <taxon>Eukaryota</taxon>
        <taxon>Viridiplantae</taxon>
        <taxon>Streptophyta</taxon>
        <taxon>Embryophyta</taxon>
        <taxon>Tracheophyta</taxon>
        <taxon>Polypodiopsida</taxon>
        <taxon>Polypodiidae</taxon>
        <taxon>Polypodiales</taxon>
        <taxon>Pteridineae</taxon>
        <taxon>Pteridaceae</taxon>
        <taxon>Parkerioideae</taxon>
        <taxon>Ceratopteris</taxon>
    </lineage>
</organism>
<dbReference type="InterPro" id="IPR035441">
    <property type="entry name" value="TFIIS/LEDGF_dom_sf"/>
</dbReference>
<dbReference type="SMART" id="SM00509">
    <property type="entry name" value="TFS2N"/>
    <property type="match status" value="1"/>
</dbReference>
<dbReference type="InterPro" id="IPR017923">
    <property type="entry name" value="TFIIS_N"/>
</dbReference>
<evidence type="ECO:0000256" key="3">
    <source>
        <dbReference type="PROSITE-ProRule" id="PRU00649"/>
    </source>
</evidence>
<feature type="domain" description="TFIIS N-terminal" evidence="5">
    <location>
        <begin position="120"/>
        <end position="194"/>
    </location>
</feature>
<comment type="caution">
    <text evidence="6">The sequence shown here is derived from an EMBL/GenBank/DDBJ whole genome shotgun (WGS) entry which is preliminary data.</text>
</comment>
<sequence length="426" mass="48412">MKRIPMEQWRVYFESSGVDFWTVCERALTLAYIDNPIDFPARRDKLAQKLFAPEKFDRDVSDEEAPLIIGIRGGQTACKPQKVNGNRDDGNPTTNSPSNDTYDEAEALTEEMEEESLLKRDVFEIKDMLLDSYKSEHEVFNSLKRLEYMQLSFDILKETEIGKTVNGLRKHSSGRIRALVKKLISEWKETADHWYRSVEDVTAAAKAEEGSYSPPVDQEDGLPSPPMDEGALLAGRTVSIEMSQLFDFMEDDTSAGSGNPQKYSDASGSTPPNRTNGCAESLQSSKHRDQENLVIREHALKKKEKNSILSSNGHSKKNRDDHKSNEHDNRRFSTEKLEVKRNEGSRSTVNHKAQTSHGSPELDRRLLAAKRKLQENYQQAEIAKRQRTIQVMELQELPKGGPKRAKAPQMVRGKPLSQHRSQAFRH</sequence>
<comment type="subcellular location">
    <subcellularLocation>
        <location evidence="1 3">Nucleus</location>
    </subcellularLocation>
</comment>
<name>A0A8T2T752_CERRI</name>
<accession>A0A8T2T752</accession>
<dbReference type="SUPFAM" id="SSF47676">
    <property type="entry name" value="Conserved domain common to transcription factors TFIIS, elongin A, CRSP70"/>
    <property type="match status" value="1"/>
</dbReference>
<feature type="compositionally biased region" description="Polar residues" evidence="4">
    <location>
        <begin position="254"/>
        <end position="284"/>
    </location>
</feature>
<gene>
    <name evidence="6" type="ORF">KP509_14G036300</name>
</gene>
<evidence type="ECO:0000313" key="6">
    <source>
        <dbReference type="EMBL" id="KAH7415290.1"/>
    </source>
</evidence>
<feature type="compositionally biased region" description="Polar residues" evidence="4">
    <location>
        <begin position="91"/>
        <end position="100"/>
    </location>
</feature>
<feature type="region of interest" description="Disordered" evidence="4">
    <location>
        <begin position="206"/>
        <end position="228"/>
    </location>
</feature>
<feature type="region of interest" description="Disordered" evidence="4">
    <location>
        <begin position="395"/>
        <end position="426"/>
    </location>
</feature>
<evidence type="ECO:0000256" key="1">
    <source>
        <dbReference type="ARBA" id="ARBA00004123"/>
    </source>
</evidence>
<feature type="region of interest" description="Disordered" evidence="4">
    <location>
        <begin position="78"/>
        <end position="101"/>
    </location>
</feature>
<keyword evidence="7" id="KW-1185">Reference proteome</keyword>
<evidence type="ECO:0000256" key="4">
    <source>
        <dbReference type="SAM" id="MobiDB-lite"/>
    </source>
</evidence>
<feature type="compositionally biased region" description="Basic and acidic residues" evidence="4">
    <location>
        <begin position="318"/>
        <end position="344"/>
    </location>
</feature>
<dbReference type="PROSITE" id="PS51319">
    <property type="entry name" value="TFIIS_N"/>
    <property type="match status" value="1"/>
</dbReference>
<evidence type="ECO:0000259" key="5">
    <source>
        <dbReference type="PROSITE" id="PS51319"/>
    </source>
</evidence>
<evidence type="ECO:0000313" key="7">
    <source>
        <dbReference type="Proteomes" id="UP000825935"/>
    </source>
</evidence>
<dbReference type="Gene3D" id="1.20.930.10">
    <property type="entry name" value="Conserved domain common to transcription factors TFIIS, elongin A, CRSP70"/>
    <property type="match status" value="1"/>
</dbReference>
<dbReference type="GO" id="GO:0005634">
    <property type="term" value="C:nucleus"/>
    <property type="evidence" value="ECO:0007669"/>
    <property type="project" value="UniProtKB-SubCell"/>
</dbReference>
<reference evidence="6" key="1">
    <citation type="submission" date="2021-08" db="EMBL/GenBank/DDBJ databases">
        <title>WGS assembly of Ceratopteris richardii.</title>
        <authorList>
            <person name="Marchant D.B."/>
            <person name="Chen G."/>
            <person name="Jenkins J."/>
            <person name="Shu S."/>
            <person name="Leebens-Mack J."/>
            <person name="Grimwood J."/>
            <person name="Schmutz J."/>
            <person name="Soltis P."/>
            <person name="Soltis D."/>
            <person name="Chen Z.-H."/>
        </authorList>
    </citation>
    <scope>NUCLEOTIDE SEQUENCE</scope>
    <source>
        <strain evidence="6">Whitten #5841</strain>
        <tissue evidence="6">Leaf</tissue>
    </source>
</reference>
<protein>
    <recommendedName>
        <fullName evidence="5">TFIIS N-terminal domain-containing protein</fullName>
    </recommendedName>
</protein>
<keyword evidence="2 3" id="KW-0539">Nucleus</keyword>
<feature type="compositionally biased region" description="Basic and acidic residues" evidence="4">
    <location>
        <begin position="286"/>
        <end position="298"/>
    </location>
</feature>
<dbReference type="OrthoDB" id="44867at2759"/>
<feature type="compositionally biased region" description="Polar residues" evidence="4">
    <location>
        <begin position="345"/>
        <end position="358"/>
    </location>
</feature>
<evidence type="ECO:0000256" key="2">
    <source>
        <dbReference type="ARBA" id="ARBA00023242"/>
    </source>
</evidence>
<feature type="region of interest" description="Disordered" evidence="4">
    <location>
        <begin position="250"/>
        <end position="362"/>
    </location>
</feature>
<proteinExistence type="predicted"/>
<dbReference type="Proteomes" id="UP000825935">
    <property type="component" value="Chromosome 14"/>
</dbReference>
<dbReference type="PANTHER" id="PTHR46554">
    <property type="entry name" value="MEDIATOR OF RNA POLYMERASE II TRANSCRIPTION SUBUNIT 26A-RELATED"/>
    <property type="match status" value="1"/>
</dbReference>
<dbReference type="InterPro" id="IPR003617">
    <property type="entry name" value="TFIIS/CRSP70_N_sub"/>
</dbReference>
<dbReference type="EMBL" id="CM035419">
    <property type="protein sequence ID" value="KAH7415290.1"/>
    <property type="molecule type" value="Genomic_DNA"/>
</dbReference>
<dbReference type="Pfam" id="PF08711">
    <property type="entry name" value="Med26"/>
    <property type="match status" value="1"/>
</dbReference>
<dbReference type="AlphaFoldDB" id="A0A8T2T752"/>
<dbReference type="OMA" id="KKWTEMV"/>